<keyword evidence="2" id="KW-0808">Transferase</keyword>
<name>A0ABU3SZ19_9ALTE</name>
<keyword evidence="7" id="KW-1185">Reference proteome</keyword>
<evidence type="ECO:0000256" key="1">
    <source>
        <dbReference type="ARBA" id="ARBA00012386"/>
    </source>
</evidence>
<keyword evidence="3" id="KW-0949">S-adenosyl-L-methionine</keyword>
<sequence>MLDGTWREAKKMFKSPSLAGIPVLGIQPQSSSNYRLREAAQEHQLCTAEVAIEILKLAEDHTAAEALATYFAIFREAYIVGKPHLK</sequence>
<comment type="caution">
    <text evidence="6">The sequence shown here is derived from an EMBL/GenBank/DDBJ whole genome shotgun (WGS) entry which is preliminary data.</text>
</comment>
<feature type="domain" description="DTW" evidence="5">
    <location>
        <begin position="1"/>
        <end position="78"/>
    </location>
</feature>
<evidence type="ECO:0000256" key="4">
    <source>
        <dbReference type="ARBA" id="ARBA00022694"/>
    </source>
</evidence>
<evidence type="ECO:0000313" key="6">
    <source>
        <dbReference type="EMBL" id="MDU0355252.1"/>
    </source>
</evidence>
<dbReference type="Proteomes" id="UP001247805">
    <property type="component" value="Unassembled WGS sequence"/>
</dbReference>
<dbReference type="EC" id="2.5.1.25" evidence="1"/>
<dbReference type="Pfam" id="PF03942">
    <property type="entry name" value="DTW"/>
    <property type="match status" value="1"/>
</dbReference>
<evidence type="ECO:0000313" key="7">
    <source>
        <dbReference type="Proteomes" id="UP001247805"/>
    </source>
</evidence>
<evidence type="ECO:0000256" key="3">
    <source>
        <dbReference type="ARBA" id="ARBA00022691"/>
    </source>
</evidence>
<reference evidence="6 7" key="1">
    <citation type="submission" date="2023-10" db="EMBL/GenBank/DDBJ databases">
        <title>Glaciecola aquimarina strain GGW-M5 nov., isolated from a coastal seawater.</title>
        <authorList>
            <person name="Bayburt H."/>
            <person name="Kim J.M."/>
            <person name="Choi B.J."/>
            <person name="Jeon C.O."/>
        </authorList>
    </citation>
    <scope>NUCLEOTIDE SEQUENCE [LARGE SCALE GENOMIC DNA]</scope>
    <source>
        <strain evidence="6 7">KCTC 32108</strain>
    </source>
</reference>
<gene>
    <name evidence="6" type="ORF">RS130_16275</name>
</gene>
<dbReference type="EMBL" id="JAWDIO010000002">
    <property type="protein sequence ID" value="MDU0355252.1"/>
    <property type="molecule type" value="Genomic_DNA"/>
</dbReference>
<protein>
    <recommendedName>
        <fullName evidence="1">tRNA-uridine aminocarboxypropyltransferase</fullName>
        <ecNumber evidence="1">2.5.1.25</ecNumber>
    </recommendedName>
</protein>
<accession>A0ABU3SZ19</accession>
<keyword evidence="4" id="KW-0819">tRNA processing</keyword>
<evidence type="ECO:0000256" key="2">
    <source>
        <dbReference type="ARBA" id="ARBA00022679"/>
    </source>
</evidence>
<dbReference type="InterPro" id="IPR005636">
    <property type="entry name" value="DTW"/>
</dbReference>
<proteinExistence type="predicted"/>
<organism evidence="6 7">
    <name type="scientific">Paraglaciecola aquimarina</name>
    <dbReference type="NCBI Taxonomy" id="1235557"/>
    <lineage>
        <taxon>Bacteria</taxon>
        <taxon>Pseudomonadati</taxon>
        <taxon>Pseudomonadota</taxon>
        <taxon>Gammaproteobacteria</taxon>
        <taxon>Alteromonadales</taxon>
        <taxon>Alteromonadaceae</taxon>
        <taxon>Paraglaciecola</taxon>
    </lineage>
</organism>
<evidence type="ECO:0000259" key="5">
    <source>
        <dbReference type="Pfam" id="PF03942"/>
    </source>
</evidence>